<dbReference type="SUPFAM" id="SSF53686">
    <property type="entry name" value="Tryptophan synthase beta subunit-like PLP-dependent enzymes"/>
    <property type="match status" value="1"/>
</dbReference>
<keyword evidence="6 9" id="KW-0198">Cysteine biosynthesis</keyword>
<comment type="catalytic activity">
    <reaction evidence="9">
        <text>O-acetyl-L-serine + hydrogen sulfide = L-cysteine + acetate</text>
        <dbReference type="Rhea" id="RHEA:14829"/>
        <dbReference type="ChEBI" id="CHEBI:29919"/>
        <dbReference type="ChEBI" id="CHEBI:30089"/>
        <dbReference type="ChEBI" id="CHEBI:35235"/>
        <dbReference type="ChEBI" id="CHEBI:58340"/>
        <dbReference type="EC" id="2.5.1.47"/>
    </reaction>
</comment>
<keyword evidence="4 9" id="KW-0808">Transferase</keyword>
<evidence type="ECO:0000256" key="3">
    <source>
        <dbReference type="ARBA" id="ARBA00022605"/>
    </source>
</evidence>
<evidence type="ECO:0000256" key="2">
    <source>
        <dbReference type="ARBA" id="ARBA00007103"/>
    </source>
</evidence>
<dbReference type="CDD" id="cd01561">
    <property type="entry name" value="CBS_like"/>
    <property type="match status" value="1"/>
</dbReference>
<dbReference type="PROSITE" id="PS00901">
    <property type="entry name" value="CYS_SYNTHASE"/>
    <property type="match status" value="1"/>
</dbReference>
<gene>
    <name evidence="12" type="ORF">OIU84_027475</name>
</gene>
<protein>
    <recommendedName>
        <fullName evidence="9">Cysteine synthase</fullName>
        <ecNumber evidence="9">2.5.1.47</ecNumber>
    </recommendedName>
</protein>
<feature type="binding site" evidence="7">
    <location>
        <position position="164"/>
    </location>
    <ligand>
        <name>pyridoxal 5'-phosphate</name>
        <dbReference type="ChEBI" id="CHEBI:597326"/>
    </ligand>
</feature>
<feature type="region of interest" description="Disordered" evidence="10">
    <location>
        <begin position="56"/>
        <end position="75"/>
    </location>
</feature>
<feature type="region of interest" description="Disordered" evidence="10">
    <location>
        <begin position="1"/>
        <end position="25"/>
    </location>
</feature>
<dbReference type="InterPro" id="IPR005856">
    <property type="entry name" value="Cys_synth"/>
</dbReference>
<dbReference type="FunFam" id="3.40.50.1100:FF:000130">
    <property type="entry name" value="Cysteine synthase"/>
    <property type="match status" value="1"/>
</dbReference>
<name>A0AAD6PAP3_9ROSI</name>
<proteinExistence type="inferred from homology"/>
<accession>A0AAD6PAP3</accession>
<evidence type="ECO:0000256" key="5">
    <source>
        <dbReference type="ARBA" id="ARBA00022898"/>
    </source>
</evidence>
<dbReference type="GO" id="GO:0006535">
    <property type="term" value="P:cysteine biosynthetic process from serine"/>
    <property type="evidence" value="ECO:0007669"/>
    <property type="project" value="UniProtKB-UniRule"/>
</dbReference>
<evidence type="ECO:0000256" key="8">
    <source>
        <dbReference type="PIRSR" id="PIRSR605856-51"/>
    </source>
</evidence>
<evidence type="ECO:0000259" key="11">
    <source>
        <dbReference type="Pfam" id="PF00291"/>
    </source>
</evidence>
<comment type="caution">
    <text evidence="12">The sequence shown here is derived from an EMBL/GenBank/DDBJ whole genome shotgun (WGS) entry which is preliminary data.</text>
</comment>
<feature type="binding site" evidence="7">
    <location>
        <position position="346"/>
    </location>
    <ligand>
        <name>pyridoxal 5'-phosphate</name>
        <dbReference type="ChEBI" id="CHEBI:597326"/>
    </ligand>
</feature>
<evidence type="ECO:0000256" key="7">
    <source>
        <dbReference type="PIRSR" id="PIRSR605856-50"/>
    </source>
</evidence>
<reference evidence="12 13" key="1">
    <citation type="journal article" date="2023" name="Int. J. Mol. Sci.">
        <title>De Novo Assembly and Annotation of 11 Diverse Shrub Willow (Salix) Genomes Reveals Novel Gene Organization in Sex-Linked Regions.</title>
        <authorList>
            <person name="Hyden B."/>
            <person name="Feng K."/>
            <person name="Yates T.B."/>
            <person name="Jawdy S."/>
            <person name="Cereghino C."/>
            <person name="Smart L.B."/>
            <person name="Muchero W."/>
        </authorList>
    </citation>
    <scope>NUCLEOTIDE SEQUENCE [LARGE SCALE GENOMIC DNA]</scope>
    <source>
        <tissue evidence="12">Shoot tip</tissue>
    </source>
</reference>
<dbReference type="GO" id="GO:0004124">
    <property type="term" value="F:cysteine synthase activity"/>
    <property type="evidence" value="ECO:0007669"/>
    <property type="project" value="UniProtKB-UniRule"/>
</dbReference>
<dbReference type="PANTHER" id="PTHR10314">
    <property type="entry name" value="CYSTATHIONINE BETA-SYNTHASE"/>
    <property type="match status" value="1"/>
</dbReference>
<feature type="compositionally biased region" description="Low complexity" evidence="10">
    <location>
        <begin position="1"/>
        <end position="19"/>
    </location>
</feature>
<dbReference type="InterPro" id="IPR001926">
    <property type="entry name" value="TrpB-like_PALP"/>
</dbReference>
<dbReference type="InterPro" id="IPR001216">
    <property type="entry name" value="P-phosphate_BS"/>
</dbReference>
<dbReference type="Proteomes" id="UP001162972">
    <property type="component" value="Chromosome 19"/>
</dbReference>
<feature type="domain" description="Tryptophan synthase beta chain-like PALP" evidence="11">
    <location>
        <begin position="96"/>
        <end position="372"/>
    </location>
</feature>
<keyword evidence="3 9" id="KW-0028">Amino-acid biosynthesis</keyword>
<evidence type="ECO:0000313" key="12">
    <source>
        <dbReference type="EMBL" id="KAJ6422516.1"/>
    </source>
</evidence>
<dbReference type="InterPro" id="IPR036052">
    <property type="entry name" value="TrpB-like_PALP_sf"/>
</dbReference>
<evidence type="ECO:0000256" key="1">
    <source>
        <dbReference type="ARBA" id="ARBA00001933"/>
    </source>
</evidence>
<dbReference type="InterPro" id="IPR050214">
    <property type="entry name" value="Cys_Synth/Cystath_Beta-Synth"/>
</dbReference>
<evidence type="ECO:0000256" key="6">
    <source>
        <dbReference type="ARBA" id="ARBA00023192"/>
    </source>
</evidence>
<dbReference type="Gene3D" id="3.40.50.1100">
    <property type="match status" value="2"/>
</dbReference>
<evidence type="ECO:0000256" key="10">
    <source>
        <dbReference type="SAM" id="MobiDB-lite"/>
    </source>
</evidence>
<dbReference type="Pfam" id="PF00291">
    <property type="entry name" value="PALP"/>
    <property type="match status" value="1"/>
</dbReference>
<evidence type="ECO:0000313" key="13">
    <source>
        <dbReference type="Proteomes" id="UP001162972"/>
    </source>
</evidence>
<comment type="cofactor">
    <cofactor evidence="1 7 9">
        <name>pyridoxal 5'-phosphate</name>
        <dbReference type="ChEBI" id="CHEBI:597326"/>
    </cofactor>
</comment>
<dbReference type="EMBL" id="JAPFFJ010000007">
    <property type="protein sequence ID" value="KAJ6422516.1"/>
    <property type="molecule type" value="Genomic_DNA"/>
</dbReference>
<dbReference type="AlphaFoldDB" id="A0AAD6PAP3"/>
<organism evidence="12 13">
    <name type="scientific">Salix udensis</name>
    <dbReference type="NCBI Taxonomy" id="889485"/>
    <lineage>
        <taxon>Eukaryota</taxon>
        <taxon>Viridiplantae</taxon>
        <taxon>Streptophyta</taxon>
        <taxon>Embryophyta</taxon>
        <taxon>Tracheophyta</taxon>
        <taxon>Spermatophyta</taxon>
        <taxon>Magnoliopsida</taxon>
        <taxon>eudicotyledons</taxon>
        <taxon>Gunneridae</taxon>
        <taxon>Pentapetalae</taxon>
        <taxon>rosids</taxon>
        <taxon>fabids</taxon>
        <taxon>Malpighiales</taxon>
        <taxon>Salicaceae</taxon>
        <taxon>Saliceae</taxon>
        <taxon>Salix</taxon>
    </lineage>
</organism>
<dbReference type="EC" id="2.5.1.47" evidence="9"/>
<feature type="binding site" evidence="7">
    <location>
        <begin position="268"/>
        <end position="272"/>
    </location>
    <ligand>
        <name>pyridoxal 5'-phosphate</name>
        <dbReference type="ChEBI" id="CHEBI:597326"/>
    </ligand>
</feature>
<dbReference type="NCBIfam" id="TIGR01136">
    <property type="entry name" value="cysKM"/>
    <property type="match status" value="1"/>
</dbReference>
<dbReference type="NCBIfam" id="TIGR01139">
    <property type="entry name" value="cysK"/>
    <property type="match status" value="1"/>
</dbReference>
<evidence type="ECO:0000256" key="9">
    <source>
        <dbReference type="RuleBase" id="RU003985"/>
    </source>
</evidence>
<feature type="modified residue" description="N6-(pyridoxal phosphate)lysine" evidence="8">
    <location>
        <position position="133"/>
    </location>
</feature>
<keyword evidence="5 7" id="KW-0663">Pyridoxal phosphate</keyword>
<dbReference type="FunFam" id="3.40.50.1100:FF:000006">
    <property type="entry name" value="Cysteine synthase"/>
    <property type="match status" value="1"/>
</dbReference>
<comment type="similarity">
    <text evidence="2 9">Belongs to the cysteine synthase/cystathionine beta-synthase family.</text>
</comment>
<keyword evidence="13" id="KW-1185">Reference proteome</keyword>
<dbReference type="GO" id="GO:0009836">
    <property type="term" value="P:fruit ripening, climacteric"/>
    <property type="evidence" value="ECO:0007669"/>
    <property type="project" value="UniProtKB-ARBA"/>
</dbReference>
<evidence type="ECO:0000256" key="4">
    <source>
        <dbReference type="ARBA" id="ARBA00022679"/>
    </source>
</evidence>
<sequence length="453" mass="48623">MSTSSSSHSLLPPFPSIISPHKRHHFPTLNTLRFAPRKDLSDSKRQGSVIVHAKAKTKAKAKEKAKAPPPPSLHATSAVETLEEEEFDAVNIAEDVTQLIGRTPMIYLNKVTQGCVANIAAKLESMEPCRSVKDRIGYSMVSEAEESGAISPGKSILVEPTSGNTGLGVAFVAATKGYKLIITMPASIGLERRVLLRAFGAQIVLTDPEKGLKGAVDKAEEIVLRTPNAYMFQQFENVANTKIHFETTGPEIWEDTLGSVDMLVAGMGTGGTVTGTGRFLKMMNKEIKVVGVEPAERNVISGENSGYVPNILDVKLLDEVVKVTNGEAVEMARRLALEEGLLVGISSGAAAAAAISLGRRPENAGKLITVIFPSFGERYIPTVLFHSLYEESSAAECAGPVSMACNLAPALCKSNGAAVNISHSNHILILLILQEFVSSYALDLLVRFRVREF</sequence>
<dbReference type="InterPro" id="IPR005859">
    <property type="entry name" value="CysK"/>
</dbReference>
<dbReference type="GO" id="GO:0050017">
    <property type="term" value="F:L-3-cyanoalanine synthase activity"/>
    <property type="evidence" value="ECO:0007669"/>
    <property type="project" value="UniProtKB-ARBA"/>
</dbReference>